<protein>
    <submittedName>
        <fullName evidence="2">LLM class F420-dependent oxidoreductase</fullName>
    </submittedName>
</protein>
<organism evidence="2 3">
    <name type="scientific">Mycobacterium shottsii</name>
    <dbReference type="NCBI Taxonomy" id="133549"/>
    <lineage>
        <taxon>Bacteria</taxon>
        <taxon>Bacillati</taxon>
        <taxon>Actinomycetota</taxon>
        <taxon>Actinomycetes</taxon>
        <taxon>Mycobacteriales</taxon>
        <taxon>Mycobacteriaceae</taxon>
        <taxon>Mycobacterium</taxon>
        <taxon>Mycobacterium ulcerans group</taxon>
    </lineage>
</organism>
<dbReference type="SUPFAM" id="SSF51679">
    <property type="entry name" value="Bacterial luciferase-like"/>
    <property type="match status" value="1"/>
</dbReference>
<sequence>MSESTRRAMQMIASWPPRMDLKDVAAWAQRVERLGFDVIHVPETIHDAFTVATLALTHTQRIIVRTSMIVAFPRSPMLTAYAAWDLAKYSDGRFELGIASQVRGNIVGRFSTEWSDPVSRLGDYVNSLRAIFDSFQTGVPLHHSGPHYRFERLQPYFNPGPIAHRAPRIWTGGVNRRMCNLAGELSDGFVCHPTNSHPRVLRASTLPALAQGAATVQRADGGPAVVTNPQPMMAATHDGVERLREPRRAELAFLYSTPAYRRQLEYFGLEDVGLALSEMAHRADWTDLAGHLTDEVMDLVVPQGSYPEIPDILAEWYSGVCSGISLSVPGDAEDDASLAELVGRCKHIEPAAALAPPEVDESAESRPI</sequence>
<dbReference type="InterPro" id="IPR036661">
    <property type="entry name" value="Luciferase-like_sf"/>
</dbReference>
<dbReference type="Gene3D" id="3.20.20.30">
    <property type="entry name" value="Luciferase-like domain"/>
    <property type="match status" value="1"/>
</dbReference>
<dbReference type="PANTHER" id="PTHR43244:SF2">
    <property type="entry name" value="CONSERVED HYPOTHETICAL ALANINE AND PROLINE-RICH PROTEIN"/>
    <property type="match status" value="1"/>
</dbReference>
<dbReference type="Proteomes" id="UP000467164">
    <property type="component" value="Chromosome"/>
</dbReference>
<dbReference type="AlphaFoldDB" id="A0A7I7LID6"/>
<dbReference type="GO" id="GO:0016705">
    <property type="term" value="F:oxidoreductase activity, acting on paired donors, with incorporation or reduction of molecular oxygen"/>
    <property type="evidence" value="ECO:0007669"/>
    <property type="project" value="InterPro"/>
</dbReference>
<proteinExistence type="predicted"/>
<dbReference type="PANTHER" id="PTHR43244">
    <property type="match status" value="1"/>
</dbReference>
<dbReference type="EMBL" id="AP022572">
    <property type="protein sequence ID" value="BBX59123.1"/>
    <property type="molecule type" value="Genomic_DNA"/>
</dbReference>
<evidence type="ECO:0000259" key="1">
    <source>
        <dbReference type="Pfam" id="PF00296"/>
    </source>
</evidence>
<dbReference type="CDD" id="cd01097">
    <property type="entry name" value="Tetrahydromethanopterin_reductase"/>
    <property type="match status" value="1"/>
</dbReference>
<name>A0A7I7LID6_9MYCO</name>
<dbReference type="Pfam" id="PF00296">
    <property type="entry name" value="Bac_luciferase"/>
    <property type="match status" value="1"/>
</dbReference>
<dbReference type="InterPro" id="IPR050564">
    <property type="entry name" value="F420-G6PD/mer"/>
</dbReference>
<evidence type="ECO:0000313" key="2">
    <source>
        <dbReference type="EMBL" id="BBX59123.1"/>
    </source>
</evidence>
<dbReference type="InterPro" id="IPR011251">
    <property type="entry name" value="Luciferase-like_dom"/>
</dbReference>
<gene>
    <name evidence="2" type="ORF">MSHO_44680</name>
</gene>
<evidence type="ECO:0000313" key="3">
    <source>
        <dbReference type="Proteomes" id="UP000467164"/>
    </source>
</evidence>
<dbReference type="KEGG" id="msho:MSHO_44680"/>
<feature type="domain" description="Luciferase-like" evidence="1">
    <location>
        <begin position="19"/>
        <end position="316"/>
    </location>
</feature>
<accession>A0A7I7LID6</accession>
<reference evidence="2 3" key="1">
    <citation type="journal article" date="2019" name="Emerg. Microbes Infect.">
        <title>Comprehensive subspecies identification of 175 nontuberculous mycobacteria species based on 7547 genomic profiles.</title>
        <authorList>
            <person name="Matsumoto Y."/>
            <person name="Kinjo T."/>
            <person name="Motooka D."/>
            <person name="Nabeya D."/>
            <person name="Jung N."/>
            <person name="Uechi K."/>
            <person name="Horii T."/>
            <person name="Iida T."/>
            <person name="Fujita J."/>
            <person name="Nakamura S."/>
        </authorList>
    </citation>
    <scope>NUCLEOTIDE SEQUENCE [LARGE SCALE GENOMIC DNA]</scope>
    <source>
        <strain evidence="2 3">JCM 12657</strain>
    </source>
</reference>
<keyword evidence="3" id="KW-1185">Reference proteome</keyword>